<keyword evidence="5" id="KW-0482">Metalloprotease</keyword>
<evidence type="ECO:0000259" key="6">
    <source>
        <dbReference type="PROSITE" id="PS50249"/>
    </source>
</evidence>
<evidence type="ECO:0000256" key="5">
    <source>
        <dbReference type="ARBA" id="ARBA00023049"/>
    </source>
</evidence>
<accession>A0A3B0VDV3</accession>
<gene>
    <name evidence="7" type="ORF">MNBD_DELTA03-1619</name>
</gene>
<dbReference type="NCBIfam" id="NF000642">
    <property type="entry name" value="PRK00024.1"/>
    <property type="match status" value="1"/>
</dbReference>
<keyword evidence="1" id="KW-0645">Protease</keyword>
<dbReference type="Pfam" id="PF20582">
    <property type="entry name" value="UPF0758_N"/>
    <property type="match status" value="1"/>
</dbReference>
<dbReference type="NCBIfam" id="TIGR00608">
    <property type="entry name" value="radc"/>
    <property type="match status" value="1"/>
</dbReference>
<dbReference type="InterPro" id="IPR025657">
    <property type="entry name" value="RadC_JAB"/>
</dbReference>
<dbReference type="Gene3D" id="1.10.150.20">
    <property type="entry name" value="5' to 3' exonuclease, C-terminal subdomain"/>
    <property type="match status" value="1"/>
</dbReference>
<dbReference type="EMBL" id="UOEX01000369">
    <property type="protein sequence ID" value="VAW41081.1"/>
    <property type="molecule type" value="Genomic_DNA"/>
</dbReference>
<evidence type="ECO:0000256" key="4">
    <source>
        <dbReference type="ARBA" id="ARBA00022833"/>
    </source>
</evidence>
<dbReference type="InterPro" id="IPR010994">
    <property type="entry name" value="RuvA_2-like"/>
</dbReference>
<evidence type="ECO:0000256" key="2">
    <source>
        <dbReference type="ARBA" id="ARBA00022723"/>
    </source>
</evidence>
<dbReference type="InterPro" id="IPR020891">
    <property type="entry name" value="UPF0758_CS"/>
</dbReference>
<dbReference type="SUPFAM" id="SSF102712">
    <property type="entry name" value="JAB1/MPN domain"/>
    <property type="match status" value="1"/>
</dbReference>
<feature type="domain" description="MPN" evidence="6">
    <location>
        <begin position="107"/>
        <end position="230"/>
    </location>
</feature>
<dbReference type="GO" id="GO:0008237">
    <property type="term" value="F:metallopeptidase activity"/>
    <property type="evidence" value="ECO:0007669"/>
    <property type="project" value="UniProtKB-KW"/>
</dbReference>
<dbReference type="Pfam" id="PF04002">
    <property type="entry name" value="RadC"/>
    <property type="match status" value="1"/>
</dbReference>
<sequence>MDKEEWQKRGAGHRQRLREKLRLQGVEACSDDETLEMLLNFGTPRGDCKDSARALLAHFGTLAQVLEAPAAELQKVSGVGPKNSLAIQFVHGLARRYLSQRLRGRRYVKSSSEVADYLIHSMRDLRVERLTVLYLDASHGIIDSEIVAEGTLTSNTIYPREIIKKALAQHAAALIIAHNHPSGNPAPSTADRYLTRNLFLALSFVSINLLDHFIVAGSGRPYSFADNGIMAEIKEECAKLNDIARGA</sequence>
<evidence type="ECO:0000313" key="7">
    <source>
        <dbReference type="EMBL" id="VAW41081.1"/>
    </source>
</evidence>
<dbReference type="PROSITE" id="PS50249">
    <property type="entry name" value="MPN"/>
    <property type="match status" value="1"/>
</dbReference>
<dbReference type="GO" id="GO:0006508">
    <property type="term" value="P:proteolysis"/>
    <property type="evidence" value="ECO:0007669"/>
    <property type="project" value="UniProtKB-KW"/>
</dbReference>
<reference evidence="7" key="1">
    <citation type="submission" date="2018-06" db="EMBL/GenBank/DDBJ databases">
        <authorList>
            <person name="Zhirakovskaya E."/>
        </authorList>
    </citation>
    <scope>NUCLEOTIDE SEQUENCE</scope>
</reference>
<dbReference type="InterPro" id="IPR037518">
    <property type="entry name" value="MPN"/>
</dbReference>
<keyword evidence="4" id="KW-0862">Zinc</keyword>
<dbReference type="PROSITE" id="PS01302">
    <property type="entry name" value="UPF0758"/>
    <property type="match status" value="1"/>
</dbReference>
<organism evidence="7">
    <name type="scientific">hydrothermal vent metagenome</name>
    <dbReference type="NCBI Taxonomy" id="652676"/>
    <lineage>
        <taxon>unclassified sequences</taxon>
        <taxon>metagenomes</taxon>
        <taxon>ecological metagenomes</taxon>
    </lineage>
</organism>
<dbReference type="CDD" id="cd08071">
    <property type="entry name" value="MPN_DUF2466"/>
    <property type="match status" value="1"/>
</dbReference>
<dbReference type="InterPro" id="IPR001405">
    <property type="entry name" value="UPF0758"/>
</dbReference>
<dbReference type="InterPro" id="IPR046778">
    <property type="entry name" value="UPF0758_N"/>
</dbReference>
<evidence type="ECO:0000256" key="1">
    <source>
        <dbReference type="ARBA" id="ARBA00022670"/>
    </source>
</evidence>
<dbReference type="GO" id="GO:0046872">
    <property type="term" value="F:metal ion binding"/>
    <property type="evidence" value="ECO:0007669"/>
    <property type="project" value="UniProtKB-KW"/>
</dbReference>
<proteinExistence type="predicted"/>
<protein>
    <submittedName>
        <fullName evidence="7">UPF0758 family protein</fullName>
    </submittedName>
</protein>
<keyword evidence="3" id="KW-0378">Hydrolase</keyword>
<dbReference type="PANTHER" id="PTHR30471">
    <property type="entry name" value="DNA REPAIR PROTEIN RADC"/>
    <property type="match status" value="1"/>
</dbReference>
<dbReference type="PANTHER" id="PTHR30471:SF3">
    <property type="entry name" value="UPF0758 PROTEIN YEES-RELATED"/>
    <property type="match status" value="1"/>
</dbReference>
<evidence type="ECO:0000256" key="3">
    <source>
        <dbReference type="ARBA" id="ARBA00022801"/>
    </source>
</evidence>
<keyword evidence="2" id="KW-0479">Metal-binding</keyword>
<name>A0A3B0VDV3_9ZZZZ</name>
<dbReference type="AlphaFoldDB" id="A0A3B0VDV3"/>
<dbReference type="SUPFAM" id="SSF47781">
    <property type="entry name" value="RuvA domain 2-like"/>
    <property type="match status" value="1"/>
</dbReference>
<dbReference type="Gene3D" id="3.40.140.10">
    <property type="entry name" value="Cytidine Deaminase, domain 2"/>
    <property type="match status" value="1"/>
</dbReference>